<sequence length="123" mass="12048">MARATLTPTPFAPNAGIADPAGTASVAGAGNGFTIPAQGSKLVLLRVTNGTGGSGTASILAGSQPSAIASGQGPLVDTVGAGATRWIGPFESARFQQPDGTLAIETSVVMTVTAFTVDGRYVG</sequence>
<evidence type="ECO:0000313" key="2">
    <source>
        <dbReference type="Proteomes" id="UP000033451"/>
    </source>
</evidence>
<dbReference type="PATRIC" id="fig|400772.4.peg.1188"/>
<dbReference type="EMBL" id="JYIY01000069">
    <property type="protein sequence ID" value="KJL37053.1"/>
    <property type="molecule type" value="Genomic_DNA"/>
</dbReference>
<name>A0A0F0LV90_9MICO</name>
<accession>A0A0F0LV90</accession>
<keyword evidence="2" id="KW-1185">Reference proteome</keyword>
<evidence type="ECO:0000313" key="1">
    <source>
        <dbReference type="EMBL" id="KJL37053.1"/>
    </source>
</evidence>
<protein>
    <submittedName>
        <fullName evidence="1">Uncharacterized protein</fullName>
    </submittedName>
</protein>
<dbReference type="Proteomes" id="UP000033451">
    <property type="component" value="Unassembled WGS sequence"/>
</dbReference>
<comment type="caution">
    <text evidence="1">The sequence shown here is derived from an EMBL/GenBank/DDBJ whole genome shotgun (WGS) entry which is preliminary data.</text>
</comment>
<organism evidence="1 2">
    <name type="scientific">Microbacterium ginsengisoli</name>
    <dbReference type="NCBI Taxonomy" id="400772"/>
    <lineage>
        <taxon>Bacteria</taxon>
        <taxon>Bacillati</taxon>
        <taxon>Actinomycetota</taxon>
        <taxon>Actinomycetes</taxon>
        <taxon>Micrococcales</taxon>
        <taxon>Microbacteriaceae</taxon>
        <taxon>Microbacterium</taxon>
    </lineage>
</organism>
<reference evidence="1 2" key="1">
    <citation type="submission" date="2015-02" db="EMBL/GenBank/DDBJ databases">
        <title>Draft genome sequences of ten Microbacterium spp. with emphasis on heavy metal contaminated environments.</title>
        <authorList>
            <person name="Corretto E."/>
        </authorList>
    </citation>
    <scope>NUCLEOTIDE SEQUENCE [LARGE SCALE GENOMIC DNA]</scope>
    <source>
        <strain evidence="1 2">DSM 18659</strain>
    </source>
</reference>
<gene>
    <name evidence="1" type="ORF">RR49_01165</name>
</gene>
<dbReference type="OrthoDB" id="3482017at2"/>
<proteinExistence type="predicted"/>
<dbReference type="AlphaFoldDB" id="A0A0F0LV90"/>
<dbReference type="STRING" id="400772.RR49_01165"/>
<dbReference type="RefSeq" id="WP_045247114.1">
    <property type="nucleotide sequence ID" value="NZ_JYIY01000069.1"/>
</dbReference>